<comment type="subcellular location">
    <subcellularLocation>
        <location evidence="1">Cell membrane</location>
        <topology evidence="1">Multi-pass membrane protein</topology>
    </subcellularLocation>
</comment>
<evidence type="ECO:0000313" key="12">
    <source>
        <dbReference type="EMBL" id="KGF55118.1"/>
    </source>
</evidence>
<evidence type="ECO:0008006" key="14">
    <source>
        <dbReference type="Google" id="ProtNLM"/>
    </source>
</evidence>
<dbReference type="PATRIC" id="fig|742738.3.peg.2297"/>
<dbReference type="InterPro" id="IPR003660">
    <property type="entry name" value="HAMP_dom"/>
</dbReference>
<evidence type="ECO:0000256" key="7">
    <source>
        <dbReference type="ARBA" id="ARBA00029447"/>
    </source>
</evidence>
<dbReference type="GO" id="GO:0005886">
    <property type="term" value="C:plasma membrane"/>
    <property type="evidence" value="ECO:0007669"/>
    <property type="project" value="UniProtKB-SubCell"/>
</dbReference>
<name>A0A096B6S9_FLAPL</name>
<dbReference type="InterPro" id="IPR033479">
    <property type="entry name" value="dCache_1"/>
</dbReference>
<dbReference type="PROSITE" id="PS50111">
    <property type="entry name" value="CHEMOTAXIS_TRANSDUC_2"/>
    <property type="match status" value="1"/>
</dbReference>
<evidence type="ECO:0000256" key="1">
    <source>
        <dbReference type="ARBA" id="ARBA00004651"/>
    </source>
</evidence>
<evidence type="ECO:0000256" key="5">
    <source>
        <dbReference type="ARBA" id="ARBA00022989"/>
    </source>
</evidence>
<evidence type="ECO:0000256" key="2">
    <source>
        <dbReference type="ARBA" id="ARBA00022475"/>
    </source>
</evidence>
<dbReference type="Proteomes" id="UP000029585">
    <property type="component" value="Unassembled WGS sequence"/>
</dbReference>
<dbReference type="CDD" id="cd11386">
    <property type="entry name" value="MCP_signal"/>
    <property type="match status" value="1"/>
</dbReference>
<dbReference type="InterPro" id="IPR051310">
    <property type="entry name" value="MCP_chemotaxis"/>
</dbReference>
<sequence>MRSIKQKLLVRILAMTAAAALICGGVGIAANYISSHSMLEQSLESTASLAATRVSYELLSYQNAVRGLGMVPELSDGAVPVTEKERIVDHWAQSYGMERGNLLDLSGRSLFDGNSYSDRAYFQQAVQGEVCISVPTLSKVTGELSIMVAAPVWLNGIEGGTVAGVVYFVPHETFLNDIMESIHISENSGAYMIDSTGTTIADTTLDTVSVQNIEQEAQQDSSLSALAALHADMRAGNSGYGSYEISGAQKYLAYAPVPQTDGWTVAVTAPVKDFLGTTYTSTLLTAILLIVILVIAILLAVRMAGEIGNPIRACAERLQLLEQGDLSSPVPTYERRDEIGVLSLTTRQITTRLQELIGDIGYLLGEMADGNFDVRSRDYDLYQGDYTNILASVRNINRNLSHTLQQINLAADQVSAGAEQVSSGAQALAQGATEQASAVEELSATISEIDSTARENAEASTQVKEKSGLAGEKVTVSHEKMSALTDAMSDILKGHQEISQIIETIENIAFQTNILALNAAVEAARAGSSGKGFAVVADEVRNLAAKSDHAAKQTKEMIERSTKNVERGGQLTGEVSAVLEETTRLVQDTVAFIDRVAGNIVSEAHSIDQVSEGVDQISSVVQTNSATAEESAAASEELSGQAQLLKELTGGFTFRKDDTGTAQPPQ</sequence>
<dbReference type="eggNOG" id="COG0840">
    <property type="taxonomic scope" value="Bacteria"/>
</dbReference>
<dbReference type="EMBL" id="ADLO01000064">
    <property type="protein sequence ID" value="KGF55118.1"/>
    <property type="molecule type" value="Genomic_DNA"/>
</dbReference>
<evidence type="ECO:0000259" key="11">
    <source>
        <dbReference type="PROSITE" id="PS50885"/>
    </source>
</evidence>
<dbReference type="PANTHER" id="PTHR43531">
    <property type="entry name" value="PROTEIN ICFG"/>
    <property type="match status" value="1"/>
</dbReference>
<dbReference type="RefSeq" id="WP_021633406.1">
    <property type="nucleotide sequence ID" value="NZ_KN174163.1"/>
</dbReference>
<feature type="domain" description="Methyl-accepting transducer" evidence="10">
    <location>
        <begin position="410"/>
        <end position="639"/>
    </location>
</feature>
<keyword evidence="2" id="KW-1003">Cell membrane</keyword>
<dbReference type="Gene3D" id="3.30.450.20">
    <property type="entry name" value="PAS domain"/>
    <property type="match status" value="1"/>
</dbReference>
<dbReference type="AlphaFoldDB" id="A0A096B6S9"/>
<gene>
    <name evidence="12" type="ORF">HMPREF9460_02236</name>
</gene>
<dbReference type="SMART" id="SM00304">
    <property type="entry name" value="HAMP"/>
    <property type="match status" value="1"/>
</dbReference>
<keyword evidence="8" id="KW-0807">Transducer</keyword>
<organism evidence="12 13">
    <name type="scientific">Flavonifractor plautii 1_3_50AFAA</name>
    <dbReference type="NCBI Taxonomy" id="742738"/>
    <lineage>
        <taxon>Bacteria</taxon>
        <taxon>Bacillati</taxon>
        <taxon>Bacillota</taxon>
        <taxon>Clostridia</taxon>
        <taxon>Eubacteriales</taxon>
        <taxon>Oscillospiraceae</taxon>
        <taxon>Flavonifractor</taxon>
    </lineage>
</organism>
<dbReference type="Pfam" id="PF00672">
    <property type="entry name" value="HAMP"/>
    <property type="match status" value="1"/>
</dbReference>
<keyword evidence="3" id="KW-0145">Chemotaxis</keyword>
<evidence type="ECO:0000256" key="3">
    <source>
        <dbReference type="ARBA" id="ARBA00022500"/>
    </source>
</evidence>
<keyword evidence="6 9" id="KW-0472">Membrane</keyword>
<protein>
    <recommendedName>
        <fullName evidence="14">Methyl-accepting transducer domain-containing protein</fullName>
    </recommendedName>
</protein>
<dbReference type="PROSITE" id="PS50885">
    <property type="entry name" value="HAMP"/>
    <property type="match status" value="1"/>
</dbReference>
<evidence type="ECO:0000313" key="13">
    <source>
        <dbReference type="Proteomes" id="UP000029585"/>
    </source>
</evidence>
<evidence type="ECO:0000256" key="4">
    <source>
        <dbReference type="ARBA" id="ARBA00022692"/>
    </source>
</evidence>
<reference evidence="12 13" key="1">
    <citation type="submission" date="2011-08" db="EMBL/GenBank/DDBJ databases">
        <title>The Genome Sequence of Clostridium orbiscindens 1_3_50AFAA.</title>
        <authorList>
            <consortium name="The Broad Institute Genome Sequencing Platform"/>
            <person name="Earl A."/>
            <person name="Ward D."/>
            <person name="Feldgarden M."/>
            <person name="Gevers D."/>
            <person name="Daigneault M."/>
            <person name="Strauss J."/>
            <person name="Allen-Vercoe E."/>
            <person name="Young S.K."/>
            <person name="Zeng Q."/>
            <person name="Gargeya S."/>
            <person name="Fitzgerald M."/>
            <person name="Haas B."/>
            <person name="Abouelleil A."/>
            <person name="Alvarado L."/>
            <person name="Arachchi H.M."/>
            <person name="Berlin A."/>
            <person name="Brown A."/>
            <person name="Chapman S.B."/>
            <person name="Chen Z."/>
            <person name="Dunbar C."/>
            <person name="Freedman E."/>
            <person name="Gearin G."/>
            <person name="Gellesch M."/>
            <person name="Goldberg J."/>
            <person name="Griggs A."/>
            <person name="Gujja S."/>
            <person name="Heiman D."/>
            <person name="Howarth C."/>
            <person name="Larson L."/>
            <person name="Lui A."/>
            <person name="MacDonald P.J.P."/>
            <person name="Montmayeur A."/>
            <person name="Murphy C."/>
            <person name="Neiman D."/>
            <person name="Pearson M."/>
            <person name="Priest M."/>
            <person name="Roberts A."/>
            <person name="Saif S."/>
            <person name="Shea T."/>
            <person name="Shenoy N."/>
            <person name="Sisk P."/>
            <person name="Stolte C."/>
            <person name="Sykes S."/>
            <person name="Wortman J."/>
            <person name="Nusbaum C."/>
            <person name="Birren B."/>
        </authorList>
    </citation>
    <scope>NUCLEOTIDE SEQUENCE [LARGE SCALE GENOMIC DNA]</scope>
    <source>
        <strain evidence="12 13">1_3_50AFAA</strain>
    </source>
</reference>
<dbReference type="HOGENOM" id="CLU_000445_107_12_9"/>
<proteinExistence type="inferred from homology"/>
<dbReference type="Pfam" id="PF02743">
    <property type="entry name" value="dCache_1"/>
    <property type="match status" value="1"/>
</dbReference>
<dbReference type="PANTHER" id="PTHR43531:SF11">
    <property type="entry name" value="METHYL-ACCEPTING CHEMOTAXIS PROTEIN 3"/>
    <property type="match status" value="1"/>
</dbReference>
<dbReference type="CDD" id="cd06225">
    <property type="entry name" value="HAMP"/>
    <property type="match status" value="1"/>
</dbReference>
<dbReference type="InterPro" id="IPR004089">
    <property type="entry name" value="MCPsignal_dom"/>
</dbReference>
<feature type="domain" description="HAMP" evidence="11">
    <location>
        <begin position="305"/>
        <end position="358"/>
    </location>
</feature>
<dbReference type="Pfam" id="PF00015">
    <property type="entry name" value="MCPsignal"/>
    <property type="match status" value="1"/>
</dbReference>
<evidence type="ECO:0000256" key="6">
    <source>
        <dbReference type="ARBA" id="ARBA00023136"/>
    </source>
</evidence>
<keyword evidence="4 9" id="KW-0812">Transmembrane</keyword>
<feature type="transmembrane region" description="Helical" evidence="9">
    <location>
        <begin position="279"/>
        <end position="301"/>
    </location>
</feature>
<dbReference type="GO" id="GO:0006935">
    <property type="term" value="P:chemotaxis"/>
    <property type="evidence" value="ECO:0007669"/>
    <property type="project" value="UniProtKB-KW"/>
</dbReference>
<feature type="transmembrane region" description="Helical" evidence="9">
    <location>
        <begin position="12"/>
        <end position="33"/>
    </location>
</feature>
<dbReference type="CDD" id="cd12912">
    <property type="entry name" value="PDC2_MCP_like"/>
    <property type="match status" value="1"/>
</dbReference>
<evidence type="ECO:0000259" key="10">
    <source>
        <dbReference type="PROSITE" id="PS50111"/>
    </source>
</evidence>
<dbReference type="SUPFAM" id="SSF58104">
    <property type="entry name" value="Methyl-accepting chemotaxis protein (MCP) signaling domain"/>
    <property type="match status" value="1"/>
</dbReference>
<dbReference type="GO" id="GO:0007165">
    <property type="term" value="P:signal transduction"/>
    <property type="evidence" value="ECO:0007669"/>
    <property type="project" value="UniProtKB-KW"/>
</dbReference>
<evidence type="ECO:0000256" key="8">
    <source>
        <dbReference type="PROSITE-ProRule" id="PRU00284"/>
    </source>
</evidence>
<keyword evidence="5 9" id="KW-1133">Transmembrane helix</keyword>
<accession>A0A096B6S9</accession>
<dbReference type="SMART" id="SM00283">
    <property type="entry name" value="MA"/>
    <property type="match status" value="1"/>
</dbReference>
<comment type="caution">
    <text evidence="12">The sequence shown here is derived from an EMBL/GenBank/DDBJ whole genome shotgun (WGS) entry which is preliminary data.</text>
</comment>
<dbReference type="GO" id="GO:0004888">
    <property type="term" value="F:transmembrane signaling receptor activity"/>
    <property type="evidence" value="ECO:0007669"/>
    <property type="project" value="TreeGrafter"/>
</dbReference>
<keyword evidence="13" id="KW-1185">Reference proteome</keyword>
<evidence type="ECO:0000256" key="9">
    <source>
        <dbReference type="SAM" id="Phobius"/>
    </source>
</evidence>
<comment type="similarity">
    <text evidence="7">Belongs to the methyl-accepting chemotaxis (MCP) protein family.</text>
</comment>
<dbReference type="Gene3D" id="6.10.340.10">
    <property type="match status" value="1"/>
</dbReference>
<dbReference type="Gene3D" id="1.10.287.950">
    <property type="entry name" value="Methyl-accepting chemotaxis protein"/>
    <property type="match status" value="1"/>
</dbReference>